<sequence>IMKSNHVYGNSPGENTMRKICIVVSLLLLLPAVCGQTLGLRTPEFVLYTDSNMKSWKNAQAFCRKQHTDLVTITSKRHNFKFLNTKGWIGLHREDNLSGWKWSRSDKITNFTIWESNSKHARTRKHTPVQISRLSRSQLHVKAALKAAVCVPAREVHAHFEGPGLKF</sequence>
<dbReference type="Ensembl" id="ENSMAMT00000052872.1">
    <property type="protein sequence ID" value="ENSMAMP00000043615.1"/>
    <property type="gene ID" value="ENSMAMG00000028217.1"/>
</dbReference>
<feature type="chain" id="PRO_5030654996" description="C-type lectin domain-containing protein" evidence="1">
    <location>
        <begin position="36"/>
        <end position="167"/>
    </location>
</feature>
<dbReference type="PROSITE" id="PS50041">
    <property type="entry name" value="C_TYPE_LECTIN_2"/>
    <property type="match status" value="1"/>
</dbReference>
<evidence type="ECO:0000259" key="2">
    <source>
        <dbReference type="PROSITE" id="PS50041"/>
    </source>
</evidence>
<dbReference type="SUPFAM" id="SSF56436">
    <property type="entry name" value="C-type lectin-like"/>
    <property type="match status" value="1"/>
</dbReference>
<evidence type="ECO:0000313" key="3">
    <source>
        <dbReference type="Ensembl" id="ENSMAMP00000043615.1"/>
    </source>
</evidence>
<dbReference type="Proteomes" id="UP000261640">
    <property type="component" value="Unplaced"/>
</dbReference>
<dbReference type="PANTHER" id="PTHR45784">
    <property type="entry name" value="C-TYPE LECTIN DOMAIN FAMILY 20 MEMBER A-RELATED"/>
    <property type="match status" value="1"/>
</dbReference>
<dbReference type="InParanoid" id="A0A7N9ATJ2"/>
<organism evidence="3 4">
    <name type="scientific">Mastacembelus armatus</name>
    <name type="common">zig-zag eel</name>
    <dbReference type="NCBI Taxonomy" id="205130"/>
    <lineage>
        <taxon>Eukaryota</taxon>
        <taxon>Metazoa</taxon>
        <taxon>Chordata</taxon>
        <taxon>Craniata</taxon>
        <taxon>Vertebrata</taxon>
        <taxon>Euteleostomi</taxon>
        <taxon>Actinopterygii</taxon>
        <taxon>Neopterygii</taxon>
        <taxon>Teleostei</taxon>
        <taxon>Neoteleostei</taxon>
        <taxon>Acanthomorphata</taxon>
        <taxon>Anabantaria</taxon>
        <taxon>Synbranchiformes</taxon>
        <taxon>Mastacembelidae</taxon>
        <taxon>Mastacembelus</taxon>
    </lineage>
</organism>
<protein>
    <recommendedName>
        <fullName evidence="2">C-type lectin domain-containing protein</fullName>
    </recommendedName>
</protein>
<keyword evidence="4" id="KW-1185">Reference proteome</keyword>
<reference evidence="3" key="2">
    <citation type="submission" date="2025-09" db="UniProtKB">
        <authorList>
            <consortium name="Ensembl"/>
        </authorList>
    </citation>
    <scope>IDENTIFICATION</scope>
</reference>
<dbReference type="InterPro" id="IPR016186">
    <property type="entry name" value="C-type_lectin-like/link_sf"/>
</dbReference>
<keyword evidence="1" id="KW-0732">Signal</keyword>
<evidence type="ECO:0000313" key="4">
    <source>
        <dbReference type="Proteomes" id="UP000261640"/>
    </source>
</evidence>
<dbReference type="InterPro" id="IPR001304">
    <property type="entry name" value="C-type_lectin-like"/>
</dbReference>
<dbReference type="InterPro" id="IPR016187">
    <property type="entry name" value="CTDL_fold"/>
</dbReference>
<dbReference type="AlphaFoldDB" id="A0A7N9ATJ2"/>
<evidence type="ECO:0000256" key="1">
    <source>
        <dbReference type="SAM" id="SignalP"/>
    </source>
</evidence>
<dbReference type="Pfam" id="PF00059">
    <property type="entry name" value="Lectin_C"/>
    <property type="match status" value="1"/>
</dbReference>
<dbReference type="Gene3D" id="3.10.100.10">
    <property type="entry name" value="Mannose-Binding Protein A, subunit A"/>
    <property type="match status" value="1"/>
</dbReference>
<feature type="domain" description="C-type lectin" evidence="2">
    <location>
        <begin position="45"/>
        <end position="117"/>
    </location>
</feature>
<dbReference type="GeneTree" id="ENSGT00940000177154"/>
<proteinExistence type="predicted"/>
<name>A0A7N9ATJ2_9TELE</name>
<feature type="signal peptide" evidence="1">
    <location>
        <begin position="1"/>
        <end position="35"/>
    </location>
</feature>
<reference evidence="3" key="1">
    <citation type="submission" date="2025-08" db="UniProtKB">
        <authorList>
            <consortium name="Ensembl"/>
        </authorList>
    </citation>
    <scope>IDENTIFICATION</scope>
</reference>
<accession>A0A7N9ATJ2</accession>
<dbReference type="PANTHER" id="PTHR45784:SF8">
    <property type="entry name" value="C-TYPE MANNOSE RECEPTOR 2-RELATED"/>
    <property type="match status" value="1"/>
</dbReference>
<dbReference type="CDD" id="cd00037">
    <property type="entry name" value="CLECT"/>
    <property type="match status" value="1"/>
</dbReference>